<dbReference type="InterPro" id="IPR055170">
    <property type="entry name" value="GFO_IDH_MocA-like_dom"/>
</dbReference>
<dbReference type="PANTHER" id="PTHR43818">
    <property type="entry name" value="BCDNA.GH03377"/>
    <property type="match status" value="1"/>
</dbReference>
<dbReference type="Gene3D" id="3.40.50.720">
    <property type="entry name" value="NAD(P)-binding Rossmann-like Domain"/>
    <property type="match status" value="1"/>
</dbReference>
<dbReference type="SUPFAM" id="SSF55347">
    <property type="entry name" value="Glyceraldehyde-3-phosphate dehydrogenase-like, C-terminal domain"/>
    <property type="match status" value="1"/>
</dbReference>
<evidence type="ECO:0000259" key="2">
    <source>
        <dbReference type="Pfam" id="PF01408"/>
    </source>
</evidence>
<dbReference type="InterPro" id="IPR050463">
    <property type="entry name" value="Gfo/Idh/MocA_oxidrdct_glycsds"/>
</dbReference>
<feature type="domain" description="GFO/IDH/MocA-like oxidoreductase" evidence="3">
    <location>
        <begin position="171"/>
        <end position="291"/>
    </location>
</feature>
<dbReference type="Proteomes" id="UP000273643">
    <property type="component" value="Unassembled WGS sequence"/>
</dbReference>
<dbReference type="SUPFAM" id="SSF51735">
    <property type="entry name" value="NAD(P)-binding Rossmann-fold domains"/>
    <property type="match status" value="1"/>
</dbReference>
<feature type="domain" description="Gfo/Idh/MocA-like oxidoreductase N-terminal" evidence="2">
    <location>
        <begin position="39"/>
        <end position="162"/>
    </location>
</feature>
<dbReference type="Pfam" id="PF22725">
    <property type="entry name" value="GFO_IDH_MocA_C3"/>
    <property type="match status" value="1"/>
</dbReference>
<dbReference type="GO" id="GO:0000166">
    <property type="term" value="F:nucleotide binding"/>
    <property type="evidence" value="ECO:0007669"/>
    <property type="project" value="InterPro"/>
</dbReference>
<dbReference type="AlphaFoldDB" id="A0A3N1P3Z1"/>
<dbReference type="OrthoDB" id="9781031at2"/>
<dbReference type="Gene3D" id="3.30.360.10">
    <property type="entry name" value="Dihydrodipicolinate Reductase, domain 2"/>
    <property type="match status" value="1"/>
</dbReference>
<dbReference type="PANTHER" id="PTHR43818:SF11">
    <property type="entry name" value="BCDNA.GH03377"/>
    <property type="match status" value="1"/>
</dbReference>
<keyword evidence="1" id="KW-0560">Oxidoreductase</keyword>
<dbReference type="RefSeq" id="WP_123638794.1">
    <property type="nucleotide sequence ID" value="NZ_RJUK01000001.1"/>
</dbReference>
<dbReference type="InterPro" id="IPR006311">
    <property type="entry name" value="TAT_signal"/>
</dbReference>
<gene>
    <name evidence="4" type="ORF">EDC38_2505</name>
</gene>
<dbReference type="PRINTS" id="PR01775">
    <property type="entry name" value="GLFROXRDTASE"/>
</dbReference>
<evidence type="ECO:0000313" key="4">
    <source>
        <dbReference type="EMBL" id="ROQ21877.1"/>
    </source>
</evidence>
<organism evidence="4 5">
    <name type="scientific">Marinimicrobium koreense</name>
    <dbReference type="NCBI Taxonomy" id="306545"/>
    <lineage>
        <taxon>Bacteria</taxon>
        <taxon>Pseudomonadati</taxon>
        <taxon>Pseudomonadota</taxon>
        <taxon>Gammaproteobacteria</taxon>
        <taxon>Cellvibrionales</taxon>
        <taxon>Cellvibrionaceae</taxon>
        <taxon>Marinimicrobium</taxon>
    </lineage>
</organism>
<dbReference type="InterPro" id="IPR036291">
    <property type="entry name" value="NAD(P)-bd_dom_sf"/>
</dbReference>
<comment type="caution">
    <text evidence="4">The sequence shown here is derived from an EMBL/GenBank/DDBJ whole genome shotgun (WGS) entry which is preliminary data.</text>
</comment>
<accession>A0A3N1P3Z1</accession>
<dbReference type="EMBL" id="RJUK01000001">
    <property type="protein sequence ID" value="ROQ21877.1"/>
    <property type="molecule type" value="Genomic_DNA"/>
</dbReference>
<reference evidence="4 5" key="1">
    <citation type="submission" date="2018-11" db="EMBL/GenBank/DDBJ databases">
        <title>Genomic Encyclopedia of Type Strains, Phase IV (KMG-IV): sequencing the most valuable type-strain genomes for metagenomic binning, comparative biology and taxonomic classification.</title>
        <authorList>
            <person name="Goeker M."/>
        </authorList>
    </citation>
    <scope>NUCLEOTIDE SEQUENCE [LARGE SCALE GENOMIC DNA]</scope>
    <source>
        <strain evidence="4 5">DSM 16974</strain>
    </source>
</reference>
<dbReference type="PROSITE" id="PS51318">
    <property type="entry name" value="TAT"/>
    <property type="match status" value="1"/>
</dbReference>
<evidence type="ECO:0000259" key="3">
    <source>
        <dbReference type="Pfam" id="PF22725"/>
    </source>
</evidence>
<dbReference type="InterPro" id="IPR000683">
    <property type="entry name" value="Gfo/Idh/MocA-like_OxRdtase_N"/>
</dbReference>
<keyword evidence="5" id="KW-1185">Reference proteome</keyword>
<dbReference type="Pfam" id="PF01408">
    <property type="entry name" value="GFO_IDH_MocA"/>
    <property type="match status" value="1"/>
</dbReference>
<dbReference type="InterPro" id="IPR008354">
    <property type="entry name" value="Glc-Fru_OxRdtase_bac"/>
</dbReference>
<protein>
    <submittedName>
        <fullName evidence="4">Glucose-fructose oxidoreductase</fullName>
    </submittedName>
</protein>
<evidence type="ECO:0000256" key="1">
    <source>
        <dbReference type="ARBA" id="ARBA00023002"/>
    </source>
</evidence>
<dbReference type="GO" id="GO:0016491">
    <property type="term" value="F:oxidoreductase activity"/>
    <property type="evidence" value="ECO:0007669"/>
    <property type="project" value="UniProtKB-KW"/>
</dbReference>
<name>A0A3N1P3Z1_9GAMM</name>
<sequence length="367" mass="40362">MPHPNFNRRRFLQGLGASTALLSSGWSPHLLGNPSRKLGVALVGLGGYSTNQLAPALQLTQHCELRGIVTGSPEKIPVWQEKYGIKDANVYNYENMHAIADNPDIDVIYVVTPTSLHRKFSVIGANAGKHVWCEKPMAMDEAECQEIIDACRENNVKLSIGYRMQHEPNTQTVMQFAKDKPYGAIERIEAVAAYSGGENRSPDNWRMRADMGGGAMYDMGVYPLNGSRYAAGVEPIAVSGRHEITHPEVFTEVDSTTHFTLEFPGGAVAECMTSFVKPGNKLEVTCAEGSYYLRPMSNYNGVQGATSDGRKLDKPIANQQAAQMDDDARAILQDMPVMVPGEEGLRDIRIVQAIFKSAREDGKRIEL</sequence>
<evidence type="ECO:0000313" key="5">
    <source>
        <dbReference type="Proteomes" id="UP000273643"/>
    </source>
</evidence>
<proteinExistence type="predicted"/>